<evidence type="ECO:0000256" key="3">
    <source>
        <dbReference type="SAM" id="MobiDB-lite"/>
    </source>
</evidence>
<feature type="domain" description="ANTAR" evidence="4">
    <location>
        <begin position="156"/>
        <end position="217"/>
    </location>
</feature>
<gene>
    <name evidence="5" type="ORF">HNQ79_002557</name>
</gene>
<dbReference type="SMART" id="SM01012">
    <property type="entry name" value="ANTAR"/>
    <property type="match status" value="1"/>
</dbReference>
<keyword evidence="1" id="KW-0805">Transcription regulation</keyword>
<dbReference type="InterPro" id="IPR036388">
    <property type="entry name" value="WH-like_DNA-bd_sf"/>
</dbReference>
<dbReference type="SUPFAM" id="SSF55781">
    <property type="entry name" value="GAF domain-like"/>
    <property type="match status" value="1"/>
</dbReference>
<organism evidence="5 6">
    <name type="scientific">Streptomyces candidus</name>
    <dbReference type="NCBI Taxonomy" id="67283"/>
    <lineage>
        <taxon>Bacteria</taxon>
        <taxon>Bacillati</taxon>
        <taxon>Actinomycetota</taxon>
        <taxon>Actinomycetes</taxon>
        <taxon>Kitasatosporales</taxon>
        <taxon>Streptomycetaceae</taxon>
        <taxon>Streptomyces</taxon>
    </lineage>
</organism>
<reference evidence="5 6" key="1">
    <citation type="submission" date="2020-08" db="EMBL/GenBank/DDBJ databases">
        <title>Genomic Encyclopedia of Type Strains, Phase IV (KMG-IV): sequencing the most valuable type-strain genomes for metagenomic binning, comparative biology and taxonomic classification.</title>
        <authorList>
            <person name="Goeker M."/>
        </authorList>
    </citation>
    <scope>NUCLEOTIDE SEQUENCE [LARGE SCALE GENOMIC DNA]</scope>
    <source>
        <strain evidence="5 6">DSM 40141</strain>
    </source>
</reference>
<dbReference type="Pfam" id="PF03861">
    <property type="entry name" value="ANTAR"/>
    <property type="match status" value="1"/>
</dbReference>
<feature type="region of interest" description="Disordered" evidence="3">
    <location>
        <begin position="224"/>
        <end position="245"/>
    </location>
</feature>
<dbReference type="InterPro" id="IPR029016">
    <property type="entry name" value="GAF-like_dom_sf"/>
</dbReference>
<dbReference type="AlphaFoldDB" id="A0A7X0LQ35"/>
<evidence type="ECO:0000259" key="4">
    <source>
        <dbReference type="PROSITE" id="PS50921"/>
    </source>
</evidence>
<keyword evidence="6" id="KW-1185">Reference proteome</keyword>
<dbReference type="EMBL" id="JACHEM010000005">
    <property type="protein sequence ID" value="MBB6436094.1"/>
    <property type="molecule type" value="Genomic_DNA"/>
</dbReference>
<evidence type="ECO:0000256" key="2">
    <source>
        <dbReference type="ARBA" id="ARBA00023163"/>
    </source>
</evidence>
<feature type="compositionally biased region" description="Pro residues" evidence="3">
    <location>
        <begin position="225"/>
        <end position="237"/>
    </location>
</feature>
<sequence length="245" mass="25570">MISDAMAAVLQRLSASDPALVEDCARILGADGLGVSALLEGGAREVVWASTGPGVRFEELQFTLGEGPGPDAARTGTAVLISDMRAVRQDRWPALLPALAEDRVEAVFCFPLNLGAITVGVLTLVRETRGVLTDPEIDDALALSSALTAFLLGGDRSPLESLNTGSEQAVLRQAVVHQATGMVSVQLGMPLNAALLHLRAHAYSHNTPLGDVAEDVVARRLRFAPPAPATTPGPTAPEDPEDDVS</sequence>
<proteinExistence type="predicted"/>
<dbReference type="PROSITE" id="PS50921">
    <property type="entry name" value="ANTAR"/>
    <property type="match status" value="1"/>
</dbReference>
<name>A0A7X0LQ35_9ACTN</name>
<evidence type="ECO:0000313" key="5">
    <source>
        <dbReference type="EMBL" id="MBB6436094.1"/>
    </source>
</evidence>
<dbReference type="Gene3D" id="1.10.10.10">
    <property type="entry name" value="Winged helix-like DNA-binding domain superfamily/Winged helix DNA-binding domain"/>
    <property type="match status" value="1"/>
</dbReference>
<dbReference type="RefSeq" id="WP_185030032.1">
    <property type="nucleotide sequence ID" value="NZ_BNBN01000005.1"/>
</dbReference>
<protein>
    <recommendedName>
        <fullName evidence="4">ANTAR domain-containing protein</fullName>
    </recommendedName>
</protein>
<comment type="caution">
    <text evidence="5">The sequence shown here is derived from an EMBL/GenBank/DDBJ whole genome shotgun (WGS) entry which is preliminary data.</text>
</comment>
<dbReference type="Proteomes" id="UP000540423">
    <property type="component" value="Unassembled WGS sequence"/>
</dbReference>
<accession>A0A7X0LQ35</accession>
<dbReference type="InterPro" id="IPR005561">
    <property type="entry name" value="ANTAR"/>
</dbReference>
<evidence type="ECO:0000256" key="1">
    <source>
        <dbReference type="ARBA" id="ARBA00023015"/>
    </source>
</evidence>
<keyword evidence="2" id="KW-0804">Transcription</keyword>
<evidence type="ECO:0000313" key="6">
    <source>
        <dbReference type="Proteomes" id="UP000540423"/>
    </source>
</evidence>
<dbReference type="GO" id="GO:0003723">
    <property type="term" value="F:RNA binding"/>
    <property type="evidence" value="ECO:0007669"/>
    <property type="project" value="InterPro"/>
</dbReference>
<dbReference type="Gene3D" id="3.30.450.40">
    <property type="match status" value="1"/>
</dbReference>